<sequence length="68" mass="8007">MNGVKKLDEITYELEFNSVKTISFKLDEEFLREIDEMVKVMGYSNRSDLIRDAIIAYIKELERKDGSE</sequence>
<evidence type="ECO:0000313" key="2">
    <source>
        <dbReference type="EMBL" id="QGR20454.1"/>
    </source>
</evidence>
<dbReference type="InterPro" id="IPR010985">
    <property type="entry name" value="Ribbon_hlx_hlx"/>
</dbReference>
<evidence type="ECO:0000259" key="1">
    <source>
        <dbReference type="Pfam" id="PF01402"/>
    </source>
</evidence>
<dbReference type="InterPro" id="IPR002145">
    <property type="entry name" value="CopG"/>
</dbReference>
<dbReference type="InterPro" id="IPR013321">
    <property type="entry name" value="Arc_rbn_hlx_hlx"/>
</dbReference>
<dbReference type="SUPFAM" id="SSF47598">
    <property type="entry name" value="Ribbon-helix-helix"/>
    <property type="match status" value="1"/>
</dbReference>
<dbReference type="Pfam" id="PF01402">
    <property type="entry name" value="RHH_1"/>
    <property type="match status" value="1"/>
</dbReference>
<evidence type="ECO:0000313" key="3">
    <source>
        <dbReference type="Proteomes" id="UP000423396"/>
    </source>
</evidence>
<dbReference type="Proteomes" id="UP000423396">
    <property type="component" value="Chromosome"/>
</dbReference>
<dbReference type="GO" id="GO:0006355">
    <property type="term" value="P:regulation of DNA-templated transcription"/>
    <property type="evidence" value="ECO:0007669"/>
    <property type="project" value="InterPro"/>
</dbReference>
<dbReference type="CDD" id="cd22231">
    <property type="entry name" value="RHH_NikR_HicB-like"/>
    <property type="match status" value="1"/>
</dbReference>
<gene>
    <name evidence="2" type="ORF">D1868_01195</name>
</gene>
<keyword evidence="3" id="KW-1185">Reference proteome</keyword>
<dbReference type="KEGG" id="sazo:D1868_01195"/>
<reference evidence="2 3" key="1">
    <citation type="submission" date="2019-10" db="EMBL/GenBank/DDBJ databases">
        <title>Genome Sequences from Six Type Strain Members of the Archaeal Family Sulfolobaceae: Acidianus ambivalens, Acidianus infernus, Metallosphaera prunae, Stygiolobus azoricus, Sulfolobus metallicus, and Sulfurisphaera ohwakuensis.</title>
        <authorList>
            <person name="Counts J.A."/>
            <person name="Kelly R.M."/>
        </authorList>
    </citation>
    <scope>NUCLEOTIDE SEQUENCE [LARGE SCALE GENOMIC DNA]</scope>
    <source>
        <strain evidence="2 3">FC6</strain>
    </source>
</reference>
<organism evidence="2 3">
    <name type="scientific">Stygiolobus azoricus</name>
    <dbReference type="NCBI Taxonomy" id="41675"/>
    <lineage>
        <taxon>Archaea</taxon>
        <taxon>Thermoproteota</taxon>
        <taxon>Thermoprotei</taxon>
        <taxon>Sulfolobales</taxon>
        <taxon>Sulfolobaceae</taxon>
        <taxon>Stygiolobus</taxon>
    </lineage>
</organism>
<feature type="domain" description="Ribbon-helix-helix protein CopG" evidence="1">
    <location>
        <begin position="20"/>
        <end position="60"/>
    </location>
</feature>
<name>A0A650CRI1_9CREN</name>
<dbReference type="EMBL" id="CP045483">
    <property type="protein sequence ID" value="QGR20454.1"/>
    <property type="molecule type" value="Genomic_DNA"/>
</dbReference>
<dbReference type="OrthoDB" id="25654at2157"/>
<proteinExistence type="predicted"/>
<protein>
    <submittedName>
        <fullName evidence="2">Ribbon-helix-helix protein, CopG family</fullName>
    </submittedName>
</protein>
<accession>A0A650CRI1</accession>
<dbReference type="AlphaFoldDB" id="A0A650CRI1"/>
<dbReference type="Gene3D" id="1.10.1220.10">
    <property type="entry name" value="Met repressor-like"/>
    <property type="match status" value="1"/>
</dbReference>